<gene>
    <name evidence="6" type="ORF">ACFR9S_03070</name>
</gene>
<dbReference type="InterPro" id="IPR007050">
    <property type="entry name" value="HTH_bacterioopsin"/>
</dbReference>
<dbReference type="AlphaFoldDB" id="A0ABD6B3M4"/>
<evidence type="ECO:0000259" key="5">
    <source>
        <dbReference type="Pfam" id="PF15915"/>
    </source>
</evidence>
<evidence type="ECO:0000313" key="6">
    <source>
        <dbReference type="EMBL" id="MFD1525285.1"/>
    </source>
</evidence>
<feature type="domain" description="HTH bat-type" evidence="4">
    <location>
        <begin position="109"/>
        <end position="160"/>
    </location>
</feature>
<keyword evidence="1" id="KW-0805">Transcription regulation</keyword>
<name>A0ABD6B3M4_9EURY</name>
<dbReference type="Proteomes" id="UP001597111">
    <property type="component" value="Unassembled WGS sequence"/>
</dbReference>
<dbReference type="EMBL" id="JBHUDH010000025">
    <property type="protein sequence ID" value="MFD1525285.1"/>
    <property type="molecule type" value="Genomic_DNA"/>
</dbReference>
<dbReference type="InterPro" id="IPR013324">
    <property type="entry name" value="RNA_pol_sigma_r3/r4-like"/>
</dbReference>
<comment type="caution">
    <text evidence="6">The sequence shown here is derived from an EMBL/GenBank/DDBJ whole genome shotgun (WGS) entry which is preliminary data.</text>
</comment>
<proteinExistence type="predicted"/>
<dbReference type="Pfam" id="PF04967">
    <property type="entry name" value="HTH_10"/>
    <property type="match status" value="1"/>
</dbReference>
<dbReference type="RefSeq" id="WP_379818041.1">
    <property type="nucleotide sequence ID" value="NZ_JBHUDH010000025.1"/>
</dbReference>
<keyword evidence="7" id="KW-1185">Reference proteome</keyword>
<feature type="non-terminal residue" evidence="6">
    <location>
        <position position="1"/>
    </location>
</feature>
<dbReference type="Pfam" id="PF15915">
    <property type="entry name" value="BAT"/>
    <property type="match status" value="1"/>
</dbReference>
<dbReference type="PANTHER" id="PTHR34236:SF1">
    <property type="entry name" value="DIMETHYL SULFOXIDE REDUCTASE TRANSCRIPTIONAL ACTIVATOR"/>
    <property type="match status" value="1"/>
</dbReference>
<accession>A0ABD6B3M4</accession>
<evidence type="ECO:0000256" key="2">
    <source>
        <dbReference type="ARBA" id="ARBA00023163"/>
    </source>
</evidence>
<dbReference type="Gene3D" id="1.10.10.10">
    <property type="entry name" value="Winged helix-like DNA-binding domain superfamily/Winged helix DNA-binding domain"/>
    <property type="match status" value="1"/>
</dbReference>
<dbReference type="SUPFAM" id="SSF88659">
    <property type="entry name" value="Sigma3 and sigma4 domains of RNA polymerase sigma factors"/>
    <property type="match status" value="1"/>
</dbReference>
<organism evidence="6 7">
    <name type="scientific">Halolamina salina</name>
    <dbReference type="NCBI Taxonomy" id="1220023"/>
    <lineage>
        <taxon>Archaea</taxon>
        <taxon>Methanobacteriati</taxon>
        <taxon>Methanobacteriota</taxon>
        <taxon>Stenosarchaea group</taxon>
        <taxon>Halobacteria</taxon>
        <taxon>Halobacteriales</taxon>
        <taxon>Haloferacaceae</taxon>
    </lineage>
</organism>
<dbReference type="InterPro" id="IPR031803">
    <property type="entry name" value="BAT_GAF/HTH-assoc"/>
</dbReference>
<evidence type="ECO:0000313" key="7">
    <source>
        <dbReference type="Proteomes" id="UP001597111"/>
    </source>
</evidence>
<evidence type="ECO:0000259" key="4">
    <source>
        <dbReference type="Pfam" id="PF04967"/>
    </source>
</evidence>
<feature type="domain" description="Bacterioopsin transcriptional activator GAF and HTH associated" evidence="5">
    <location>
        <begin position="19"/>
        <end position="101"/>
    </location>
</feature>
<evidence type="ECO:0000256" key="3">
    <source>
        <dbReference type="SAM" id="MobiDB-lite"/>
    </source>
</evidence>
<evidence type="ECO:0000256" key="1">
    <source>
        <dbReference type="ARBA" id="ARBA00023015"/>
    </source>
</evidence>
<protein>
    <submittedName>
        <fullName evidence="6">Helix-turn-helix domain-containing protein</fullName>
    </submittedName>
</protein>
<dbReference type="InterPro" id="IPR036388">
    <property type="entry name" value="WH-like_DNA-bd_sf"/>
</dbReference>
<dbReference type="PANTHER" id="PTHR34236">
    <property type="entry name" value="DIMETHYL SULFOXIDE REDUCTASE TRANSCRIPTIONAL ACTIVATOR"/>
    <property type="match status" value="1"/>
</dbReference>
<sequence>APAEGLPFEEFALVSEYEADGEPVCLFRTGLAPDSPETTLVEHGARPHELRAGDGAATVIAELGSDAPVREFVELFRDRHPGASLAAQRTHHRSEPSTAQQRASATEALTDRQLEAIRTAYFSGFFDRPRKHTGTEIADAMGISQPTFSHHLREAQRRLCAVLFEAEQLPDRRGD</sequence>
<reference evidence="6 7" key="1">
    <citation type="journal article" date="2019" name="Int. J. Syst. Evol. Microbiol.">
        <title>The Global Catalogue of Microorganisms (GCM) 10K type strain sequencing project: providing services to taxonomists for standard genome sequencing and annotation.</title>
        <authorList>
            <consortium name="The Broad Institute Genomics Platform"/>
            <consortium name="The Broad Institute Genome Sequencing Center for Infectious Disease"/>
            <person name="Wu L."/>
            <person name="Ma J."/>
        </authorList>
    </citation>
    <scope>NUCLEOTIDE SEQUENCE [LARGE SCALE GENOMIC DNA]</scope>
    <source>
        <strain evidence="6 7">CGMCC 1.12285</strain>
    </source>
</reference>
<keyword evidence="2" id="KW-0804">Transcription</keyword>
<feature type="region of interest" description="Disordered" evidence="3">
    <location>
        <begin position="84"/>
        <end position="104"/>
    </location>
</feature>